<dbReference type="InterPro" id="IPR011989">
    <property type="entry name" value="ARM-like"/>
</dbReference>
<evidence type="ECO:0000256" key="2">
    <source>
        <dbReference type="ARBA" id="ARBA00022448"/>
    </source>
</evidence>
<keyword evidence="5" id="KW-1185">Reference proteome</keyword>
<keyword evidence="3" id="KW-0653">Protein transport</keyword>
<accession>A0AAD8I2C5</accession>
<dbReference type="SUPFAM" id="SSF48371">
    <property type="entry name" value="ARM repeat"/>
    <property type="match status" value="1"/>
</dbReference>
<evidence type="ECO:0000313" key="4">
    <source>
        <dbReference type="EMBL" id="KAK1377408.1"/>
    </source>
</evidence>
<dbReference type="GO" id="GO:0015031">
    <property type="term" value="P:protein transport"/>
    <property type="evidence" value="ECO:0007669"/>
    <property type="project" value="UniProtKB-KW"/>
</dbReference>
<dbReference type="PANTHER" id="PTHR23316">
    <property type="entry name" value="IMPORTIN ALPHA"/>
    <property type="match status" value="1"/>
</dbReference>
<dbReference type="Gene3D" id="1.25.10.10">
    <property type="entry name" value="Leucine-rich Repeat Variant"/>
    <property type="match status" value="1"/>
</dbReference>
<comment type="similarity">
    <text evidence="1">Belongs to the importin alpha family.</text>
</comment>
<comment type="caution">
    <text evidence="4">The sequence shown here is derived from an EMBL/GenBank/DDBJ whole genome shotgun (WGS) entry which is preliminary data.</text>
</comment>
<dbReference type="EMBL" id="JAUIZM010000006">
    <property type="protein sequence ID" value="KAK1377408.1"/>
    <property type="molecule type" value="Genomic_DNA"/>
</dbReference>
<evidence type="ECO:0000256" key="1">
    <source>
        <dbReference type="ARBA" id="ARBA00010394"/>
    </source>
</evidence>
<reference evidence="4" key="1">
    <citation type="submission" date="2023-02" db="EMBL/GenBank/DDBJ databases">
        <title>Genome of toxic invasive species Heracleum sosnowskyi carries increased number of genes despite the absence of recent whole-genome duplications.</title>
        <authorList>
            <person name="Schelkunov M."/>
            <person name="Shtratnikova V."/>
            <person name="Makarenko M."/>
            <person name="Klepikova A."/>
            <person name="Omelchenko D."/>
            <person name="Novikova G."/>
            <person name="Obukhova E."/>
            <person name="Bogdanov V."/>
            <person name="Penin A."/>
            <person name="Logacheva M."/>
        </authorList>
    </citation>
    <scope>NUCLEOTIDE SEQUENCE</scope>
    <source>
        <strain evidence="4">Hsosn_3</strain>
        <tissue evidence="4">Leaf</tissue>
    </source>
</reference>
<protein>
    <submittedName>
        <fullName evidence="4">Uncharacterized protein</fullName>
    </submittedName>
</protein>
<evidence type="ECO:0000256" key="3">
    <source>
        <dbReference type="ARBA" id="ARBA00022927"/>
    </source>
</evidence>
<proteinExistence type="inferred from homology"/>
<organism evidence="4 5">
    <name type="scientific">Heracleum sosnowskyi</name>
    <dbReference type="NCBI Taxonomy" id="360622"/>
    <lineage>
        <taxon>Eukaryota</taxon>
        <taxon>Viridiplantae</taxon>
        <taxon>Streptophyta</taxon>
        <taxon>Embryophyta</taxon>
        <taxon>Tracheophyta</taxon>
        <taxon>Spermatophyta</taxon>
        <taxon>Magnoliopsida</taxon>
        <taxon>eudicotyledons</taxon>
        <taxon>Gunneridae</taxon>
        <taxon>Pentapetalae</taxon>
        <taxon>asterids</taxon>
        <taxon>campanulids</taxon>
        <taxon>Apiales</taxon>
        <taxon>Apiaceae</taxon>
        <taxon>Apioideae</taxon>
        <taxon>apioid superclade</taxon>
        <taxon>Tordylieae</taxon>
        <taxon>Tordyliinae</taxon>
        <taxon>Heracleum</taxon>
    </lineage>
</organism>
<name>A0AAD8I2C5_9APIA</name>
<dbReference type="Proteomes" id="UP001237642">
    <property type="component" value="Unassembled WGS sequence"/>
</dbReference>
<dbReference type="AlphaFoldDB" id="A0AAD8I2C5"/>
<reference evidence="4" key="2">
    <citation type="submission" date="2023-05" db="EMBL/GenBank/DDBJ databases">
        <authorList>
            <person name="Schelkunov M.I."/>
        </authorList>
    </citation>
    <scope>NUCLEOTIDE SEQUENCE</scope>
    <source>
        <strain evidence="4">Hsosn_3</strain>
        <tissue evidence="4">Leaf</tissue>
    </source>
</reference>
<sequence>MRDRGRETFIAVADIIDLNPMYVSFASDQLSFNIQNKMPIFNRYIEEVMESSNLLEAIEGLDKMINEDPRLADHLKSEVAERLVKILKESDDEYVQRSAAYILSRAKFDTCGTIIREKATPVLVDLMSSESYLIAVPVVITLTRLACASPDYVCVILDEGAFKVALEISRTTNPDCIMLAELATFMAVVCRGKLLPNQECLALTILDELLQRRWGSSLCLERACFALSYLSYERHVGIKQETCKRLIQLTSHSKNSVAGPAFGVLANIARWGTFDQIEILAKDFEFLQCLGTCLLSCKPKKFQLEACQIISKLAAQSRAFTQDMHSTGLIDRLNGLLKVDESDVKMEAGCAISVASAHVYQQWQSLEIC</sequence>
<keyword evidence="2" id="KW-0813">Transport</keyword>
<dbReference type="InterPro" id="IPR016024">
    <property type="entry name" value="ARM-type_fold"/>
</dbReference>
<evidence type="ECO:0000313" key="5">
    <source>
        <dbReference type="Proteomes" id="UP001237642"/>
    </source>
</evidence>
<gene>
    <name evidence="4" type="ORF">POM88_024152</name>
</gene>